<evidence type="ECO:0000256" key="2">
    <source>
        <dbReference type="ARBA" id="ARBA00022448"/>
    </source>
</evidence>
<dbReference type="InterPro" id="IPR035906">
    <property type="entry name" value="MetI-like_sf"/>
</dbReference>
<reference evidence="10" key="1">
    <citation type="submission" date="2014-12" db="EMBL/GenBank/DDBJ databases">
        <title>Genome sequence of Clostridium beijerinckii strain 59B.</title>
        <authorList>
            <person name="Little G.T."/>
            <person name="Minton N.P."/>
        </authorList>
    </citation>
    <scope>NUCLEOTIDE SEQUENCE [LARGE SCALE GENOMIC DNA]</scope>
    <source>
        <strain evidence="10">59B</strain>
    </source>
</reference>
<sequence>MKAILVIVLSTLLLLLYLCPFFMVVVNSLKTKVEIIKSPLALPIKYTIENYIDSFGTMKFTSAFFNSLIITVISVGIIIIFSSMLAYFLARWNWKINKIIFVILVVSMIIPFQALMIPFVKIYGGLNLLNSKWMLCFFYLGFGLSLATFMYQGFITGIPIELEEAAIIDGASSIQVFLKVILPLLKPTTITIAILDVLWIWNDFLLPSLVLVGEDQRTLPLSMFYFFGKYTSDYGMAMAALILTIIPIIIFYLLAQKQIIKGVIEGAIK</sequence>
<organism evidence="9 10">
    <name type="scientific">Clostridium beijerinckii</name>
    <name type="common">Clostridium MP</name>
    <dbReference type="NCBI Taxonomy" id="1520"/>
    <lineage>
        <taxon>Bacteria</taxon>
        <taxon>Bacillati</taxon>
        <taxon>Bacillota</taxon>
        <taxon>Clostridia</taxon>
        <taxon>Eubacteriales</taxon>
        <taxon>Clostridiaceae</taxon>
        <taxon>Clostridium</taxon>
    </lineage>
</organism>
<keyword evidence="5 7" id="KW-1133">Transmembrane helix</keyword>
<comment type="subcellular location">
    <subcellularLocation>
        <location evidence="1 7">Cell membrane</location>
        <topology evidence="1 7">Multi-pass membrane protein</topology>
    </subcellularLocation>
</comment>
<dbReference type="Pfam" id="PF00528">
    <property type="entry name" value="BPD_transp_1"/>
    <property type="match status" value="1"/>
</dbReference>
<evidence type="ECO:0000256" key="1">
    <source>
        <dbReference type="ARBA" id="ARBA00004651"/>
    </source>
</evidence>
<accession>A0A0B5QVB8</accession>
<dbReference type="InterPro" id="IPR000515">
    <property type="entry name" value="MetI-like"/>
</dbReference>
<dbReference type="AlphaFoldDB" id="A0A0B5QVB8"/>
<dbReference type="CDD" id="cd06261">
    <property type="entry name" value="TM_PBP2"/>
    <property type="match status" value="1"/>
</dbReference>
<evidence type="ECO:0000256" key="5">
    <source>
        <dbReference type="ARBA" id="ARBA00022989"/>
    </source>
</evidence>
<dbReference type="PROSITE" id="PS50928">
    <property type="entry name" value="ABC_TM1"/>
    <property type="match status" value="1"/>
</dbReference>
<evidence type="ECO:0000256" key="7">
    <source>
        <dbReference type="RuleBase" id="RU363032"/>
    </source>
</evidence>
<evidence type="ECO:0000259" key="8">
    <source>
        <dbReference type="PROSITE" id="PS50928"/>
    </source>
</evidence>
<dbReference type="STRING" id="1520.LF65_05404"/>
<dbReference type="GO" id="GO:0055085">
    <property type="term" value="P:transmembrane transport"/>
    <property type="evidence" value="ECO:0007669"/>
    <property type="project" value="InterPro"/>
</dbReference>
<dbReference type="Proteomes" id="UP000031866">
    <property type="component" value="Chromosome"/>
</dbReference>
<dbReference type="SUPFAM" id="SSF161098">
    <property type="entry name" value="MetI-like"/>
    <property type="match status" value="1"/>
</dbReference>
<feature type="transmembrane region" description="Helical" evidence="7">
    <location>
        <begin position="176"/>
        <end position="201"/>
    </location>
</feature>
<feature type="transmembrane region" description="Helical" evidence="7">
    <location>
        <begin position="132"/>
        <end position="155"/>
    </location>
</feature>
<comment type="similarity">
    <text evidence="7">Belongs to the binding-protein-dependent transport system permease family.</text>
</comment>
<evidence type="ECO:0000256" key="4">
    <source>
        <dbReference type="ARBA" id="ARBA00022692"/>
    </source>
</evidence>
<dbReference type="GO" id="GO:0005886">
    <property type="term" value="C:plasma membrane"/>
    <property type="evidence" value="ECO:0007669"/>
    <property type="project" value="UniProtKB-SubCell"/>
</dbReference>
<feature type="transmembrane region" description="Helical" evidence="7">
    <location>
        <begin position="99"/>
        <end position="120"/>
    </location>
</feature>
<keyword evidence="2 7" id="KW-0813">Transport</keyword>
<evidence type="ECO:0000256" key="6">
    <source>
        <dbReference type="ARBA" id="ARBA00023136"/>
    </source>
</evidence>
<keyword evidence="3" id="KW-1003">Cell membrane</keyword>
<evidence type="ECO:0000313" key="9">
    <source>
        <dbReference type="EMBL" id="AJH01923.2"/>
    </source>
</evidence>
<protein>
    <submittedName>
        <fullName evidence="9">Sugar ABC transporter permease</fullName>
    </submittedName>
</protein>
<feature type="domain" description="ABC transmembrane type-1" evidence="8">
    <location>
        <begin position="64"/>
        <end position="255"/>
    </location>
</feature>
<feature type="transmembrane region" description="Helical" evidence="7">
    <location>
        <begin position="234"/>
        <end position="255"/>
    </location>
</feature>
<keyword evidence="6 7" id="KW-0472">Membrane</keyword>
<evidence type="ECO:0000256" key="3">
    <source>
        <dbReference type="ARBA" id="ARBA00022475"/>
    </source>
</evidence>
<proteinExistence type="inferred from homology"/>
<feature type="transmembrane region" description="Helical" evidence="7">
    <location>
        <begin position="63"/>
        <end position="87"/>
    </location>
</feature>
<keyword evidence="4 7" id="KW-0812">Transmembrane</keyword>
<dbReference type="PANTHER" id="PTHR43744">
    <property type="entry name" value="ABC TRANSPORTER PERMEASE PROTEIN MG189-RELATED-RELATED"/>
    <property type="match status" value="1"/>
</dbReference>
<gene>
    <name evidence="9" type="ORF">LF65_05404</name>
</gene>
<dbReference type="Gene3D" id="1.10.3720.10">
    <property type="entry name" value="MetI-like"/>
    <property type="match status" value="1"/>
</dbReference>
<dbReference type="PANTHER" id="PTHR43744:SF8">
    <property type="entry name" value="SN-GLYCEROL-3-PHOSPHATE TRANSPORT SYSTEM PERMEASE PROTEIN UGPE"/>
    <property type="match status" value="1"/>
</dbReference>
<dbReference type="KEGG" id="cbei:LF65_05404"/>
<dbReference type="OrthoDB" id="9772609at2"/>
<name>A0A0B5QVB8_CLOBE</name>
<evidence type="ECO:0000313" key="10">
    <source>
        <dbReference type="Proteomes" id="UP000031866"/>
    </source>
</evidence>
<dbReference type="EMBL" id="CP010086">
    <property type="protein sequence ID" value="AJH01923.2"/>
    <property type="molecule type" value="Genomic_DNA"/>
</dbReference>